<evidence type="ECO:0000259" key="3">
    <source>
        <dbReference type="PROSITE" id="PS50110"/>
    </source>
</evidence>
<dbReference type="InterPro" id="IPR001789">
    <property type="entry name" value="Sig_transdc_resp-reg_receiver"/>
</dbReference>
<evidence type="ECO:0000256" key="2">
    <source>
        <dbReference type="PROSITE-ProRule" id="PRU00169"/>
    </source>
</evidence>
<keyword evidence="5" id="KW-1185">Reference proteome</keyword>
<gene>
    <name evidence="4" type="primary">cheY2</name>
    <name evidence="4" type="ORF">GCM10011534_08880</name>
</gene>
<proteinExistence type="predicted"/>
<protein>
    <submittedName>
        <fullName evidence="4">Response regulator</fullName>
    </submittedName>
</protein>
<sequence>MALRDQLRVMVVDDMSTSRGLITQALDAFGIRAVASTSDGPSALKALESSPVHLVISDFNMPGMDGLQLLHALRTGARTKGVGFILITGKADKAIIEKGRQLGMNNFLKKPFDPSDLRACIEAVVGRL</sequence>
<dbReference type="EMBL" id="BMLF01000001">
    <property type="protein sequence ID" value="GGL88982.1"/>
    <property type="molecule type" value="Genomic_DNA"/>
</dbReference>
<dbReference type="GO" id="GO:0000160">
    <property type="term" value="P:phosphorelay signal transduction system"/>
    <property type="evidence" value="ECO:0007669"/>
    <property type="project" value="InterPro"/>
</dbReference>
<evidence type="ECO:0000313" key="5">
    <source>
        <dbReference type="Proteomes" id="UP000649829"/>
    </source>
</evidence>
<dbReference type="PANTHER" id="PTHR44591:SF3">
    <property type="entry name" value="RESPONSE REGULATORY DOMAIN-CONTAINING PROTEIN"/>
    <property type="match status" value="1"/>
</dbReference>
<dbReference type="PROSITE" id="PS50110">
    <property type="entry name" value="RESPONSE_REGULATORY"/>
    <property type="match status" value="1"/>
</dbReference>
<accession>A0A917SNG5</accession>
<dbReference type="Pfam" id="PF00072">
    <property type="entry name" value="Response_reg"/>
    <property type="match status" value="1"/>
</dbReference>
<organism evidence="4 5">
    <name type="scientific">Pseudooceanicola nanhaiensis</name>
    <dbReference type="NCBI Taxonomy" id="375761"/>
    <lineage>
        <taxon>Bacteria</taxon>
        <taxon>Pseudomonadati</taxon>
        <taxon>Pseudomonadota</taxon>
        <taxon>Alphaproteobacteria</taxon>
        <taxon>Rhodobacterales</taxon>
        <taxon>Paracoccaceae</taxon>
        <taxon>Pseudooceanicola</taxon>
    </lineage>
</organism>
<dbReference type="Gene3D" id="3.40.50.2300">
    <property type="match status" value="1"/>
</dbReference>
<dbReference type="InterPro" id="IPR050595">
    <property type="entry name" value="Bact_response_regulator"/>
</dbReference>
<dbReference type="RefSeq" id="WP_028285790.1">
    <property type="nucleotide sequence ID" value="NZ_BMLF01000001.1"/>
</dbReference>
<comment type="caution">
    <text evidence="4">The sequence shown here is derived from an EMBL/GenBank/DDBJ whole genome shotgun (WGS) entry which is preliminary data.</text>
</comment>
<dbReference type="SMART" id="SM00448">
    <property type="entry name" value="REC"/>
    <property type="match status" value="1"/>
</dbReference>
<dbReference type="SUPFAM" id="SSF52172">
    <property type="entry name" value="CheY-like"/>
    <property type="match status" value="1"/>
</dbReference>
<feature type="domain" description="Response regulatory" evidence="3">
    <location>
        <begin position="8"/>
        <end position="125"/>
    </location>
</feature>
<reference evidence="4" key="1">
    <citation type="journal article" date="2014" name="Int. J. Syst. Evol. Microbiol.">
        <title>Complete genome sequence of Corynebacterium casei LMG S-19264T (=DSM 44701T), isolated from a smear-ripened cheese.</title>
        <authorList>
            <consortium name="US DOE Joint Genome Institute (JGI-PGF)"/>
            <person name="Walter F."/>
            <person name="Albersmeier A."/>
            <person name="Kalinowski J."/>
            <person name="Ruckert C."/>
        </authorList>
    </citation>
    <scope>NUCLEOTIDE SEQUENCE</scope>
    <source>
        <strain evidence="4">CGMCC 1.6293</strain>
    </source>
</reference>
<evidence type="ECO:0000256" key="1">
    <source>
        <dbReference type="ARBA" id="ARBA00022553"/>
    </source>
</evidence>
<dbReference type="PANTHER" id="PTHR44591">
    <property type="entry name" value="STRESS RESPONSE REGULATOR PROTEIN 1"/>
    <property type="match status" value="1"/>
</dbReference>
<feature type="modified residue" description="4-aspartylphosphate" evidence="2">
    <location>
        <position position="58"/>
    </location>
</feature>
<reference evidence="4" key="2">
    <citation type="submission" date="2020-09" db="EMBL/GenBank/DDBJ databases">
        <authorList>
            <person name="Sun Q."/>
            <person name="Zhou Y."/>
        </authorList>
    </citation>
    <scope>NUCLEOTIDE SEQUENCE</scope>
    <source>
        <strain evidence="4">CGMCC 1.6293</strain>
    </source>
</reference>
<name>A0A917SNG5_9RHOB</name>
<evidence type="ECO:0000313" key="4">
    <source>
        <dbReference type="EMBL" id="GGL88982.1"/>
    </source>
</evidence>
<dbReference type="Proteomes" id="UP000649829">
    <property type="component" value="Unassembled WGS sequence"/>
</dbReference>
<dbReference type="InterPro" id="IPR011006">
    <property type="entry name" value="CheY-like_superfamily"/>
</dbReference>
<keyword evidence="1 2" id="KW-0597">Phosphoprotein</keyword>
<dbReference type="AlphaFoldDB" id="A0A917SNG5"/>